<keyword evidence="9" id="KW-1185">Reference proteome</keyword>
<dbReference type="Pfam" id="PF00158">
    <property type="entry name" value="Sigma54_activat"/>
    <property type="match status" value="1"/>
</dbReference>
<dbReference type="Gene3D" id="3.30.450.20">
    <property type="entry name" value="PAS domain"/>
    <property type="match status" value="1"/>
</dbReference>
<evidence type="ECO:0000259" key="6">
    <source>
        <dbReference type="PROSITE" id="PS50045"/>
    </source>
</evidence>
<evidence type="ECO:0000256" key="1">
    <source>
        <dbReference type="ARBA" id="ARBA00022741"/>
    </source>
</evidence>
<dbReference type="FunFam" id="3.40.50.300:FF:000006">
    <property type="entry name" value="DNA-binding transcriptional regulator NtrC"/>
    <property type="match status" value="1"/>
</dbReference>
<dbReference type="SUPFAM" id="SSF55785">
    <property type="entry name" value="PYP-like sensor domain (PAS domain)"/>
    <property type="match status" value="1"/>
</dbReference>
<dbReference type="PANTHER" id="PTHR32071:SF57">
    <property type="entry name" value="C4-DICARBOXYLATE TRANSPORT TRANSCRIPTIONAL REGULATORY PROTEIN DCTD"/>
    <property type="match status" value="1"/>
</dbReference>
<dbReference type="SUPFAM" id="SSF46689">
    <property type="entry name" value="Homeodomain-like"/>
    <property type="match status" value="1"/>
</dbReference>
<gene>
    <name evidence="8" type="ORF">D3Z33_04790</name>
</gene>
<keyword evidence="2" id="KW-0067">ATP-binding</keyword>
<evidence type="ECO:0000256" key="2">
    <source>
        <dbReference type="ARBA" id="ARBA00022840"/>
    </source>
</evidence>
<dbReference type="InterPro" id="IPR000014">
    <property type="entry name" value="PAS"/>
</dbReference>
<dbReference type="InterPro" id="IPR025943">
    <property type="entry name" value="Sigma_54_int_dom_ATP-bd_2"/>
</dbReference>
<proteinExistence type="predicted"/>
<dbReference type="InterPro" id="IPR025662">
    <property type="entry name" value="Sigma_54_int_dom_ATP-bd_1"/>
</dbReference>
<keyword evidence="5" id="KW-0804">Transcription</keyword>
<evidence type="ECO:0000256" key="4">
    <source>
        <dbReference type="ARBA" id="ARBA00023125"/>
    </source>
</evidence>
<dbReference type="Proteomes" id="UP000467132">
    <property type="component" value="Unassembled WGS sequence"/>
</dbReference>
<dbReference type="InterPro" id="IPR035965">
    <property type="entry name" value="PAS-like_dom_sf"/>
</dbReference>
<feature type="domain" description="PAS" evidence="7">
    <location>
        <begin position="4"/>
        <end position="79"/>
    </location>
</feature>
<dbReference type="InterPro" id="IPR002078">
    <property type="entry name" value="Sigma_54_int"/>
</dbReference>
<dbReference type="PRINTS" id="PR01590">
    <property type="entry name" value="HTHFIS"/>
</dbReference>
<evidence type="ECO:0000313" key="8">
    <source>
        <dbReference type="EMBL" id="NBI06176.1"/>
    </source>
</evidence>
<dbReference type="PROSITE" id="PS00688">
    <property type="entry name" value="SIGMA54_INTERACT_3"/>
    <property type="match status" value="1"/>
</dbReference>
<dbReference type="OrthoDB" id="9803970at2"/>
<dbReference type="EMBL" id="QXXA01000005">
    <property type="protein sequence ID" value="NBI06176.1"/>
    <property type="molecule type" value="Genomic_DNA"/>
</dbReference>
<dbReference type="Pfam" id="PF02954">
    <property type="entry name" value="HTH_8"/>
    <property type="match status" value="1"/>
</dbReference>
<dbReference type="PROSITE" id="PS50112">
    <property type="entry name" value="PAS"/>
    <property type="match status" value="1"/>
</dbReference>
<dbReference type="InterPro" id="IPR009057">
    <property type="entry name" value="Homeodomain-like_sf"/>
</dbReference>
<keyword evidence="4" id="KW-0238">DNA-binding</keyword>
<name>A0A845QXE0_9CLOT</name>
<organism evidence="8 9">
    <name type="scientific">Senegalia massiliensis</name>
    <dbReference type="NCBI Taxonomy" id="1720316"/>
    <lineage>
        <taxon>Bacteria</taxon>
        <taxon>Bacillati</taxon>
        <taxon>Bacillota</taxon>
        <taxon>Clostridia</taxon>
        <taxon>Eubacteriales</taxon>
        <taxon>Clostridiaceae</taxon>
        <taxon>Senegalia</taxon>
    </lineage>
</organism>
<dbReference type="PROSITE" id="PS50045">
    <property type="entry name" value="SIGMA54_INTERACT_4"/>
    <property type="match status" value="1"/>
</dbReference>
<sequence length="461" mass="53265">MENNYDMYKQIIEQLVGVAITDADGRYIFVNKSWEDMIGYKFEYVKGKFVRDIIKDSKADKVLKTGKFIKGHPIVLKNNGNMKAFSQYTPIFKNNKIIAVFIQVIMMGMEEALLFSDQVNKMSSKLKYYKNELRNVRGSKYTIDNIIGKSDKIEEMKRQIYLAARTKSTVLIEGETGTGKELVAHSIHDLSDRSSEDFIKVNCAAIPKELLESEFFGYEEGSFTGAKRGGNIGKFELANKGTLFLDEINLLDMTLQPKLLRALQEKEIERVGGKDSISIDIRVVVAANKSLEKLVKKKLFREDLFYRLNVIKISIPPLRKRLEDIDLIFDDILSNLNFELSMNITKVDPEIYTNLKKYDWPGNVRELQNVIERAMNISYGKELKWEHFEGYFKNKRNFKGKLNTTNMLIQDKNIDEIKNELEKNIIISALNMNHNNKTKTAEFLGVSRTTLYNKIIKFDIK</sequence>
<evidence type="ECO:0000313" key="9">
    <source>
        <dbReference type="Proteomes" id="UP000467132"/>
    </source>
</evidence>
<dbReference type="InterPro" id="IPR027417">
    <property type="entry name" value="P-loop_NTPase"/>
</dbReference>
<dbReference type="SUPFAM" id="SSF52540">
    <property type="entry name" value="P-loop containing nucleoside triphosphate hydrolases"/>
    <property type="match status" value="1"/>
</dbReference>
<evidence type="ECO:0000256" key="5">
    <source>
        <dbReference type="ARBA" id="ARBA00023163"/>
    </source>
</evidence>
<dbReference type="InterPro" id="IPR058031">
    <property type="entry name" value="AAA_lid_NorR"/>
</dbReference>
<dbReference type="CDD" id="cd00130">
    <property type="entry name" value="PAS"/>
    <property type="match status" value="1"/>
</dbReference>
<protein>
    <submittedName>
        <fullName evidence="8">PAS domain S-box protein</fullName>
    </submittedName>
</protein>
<dbReference type="Gene3D" id="1.10.8.60">
    <property type="match status" value="1"/>
</dbReference>
<dbReference type="NCBIfam" id="TIGR00229">
    <property type="entry name" value="sensory_box"/>
    <property type="match status" value="1"/>
</dbReference>
<dbReference type="PROSITE" id="PS00675">
    <property type="entry name" value="SIGMA54_INTERACT_1"/>
    <property type="match status" value="1"/>
</dbReference>
<dbReference type="CDD" id="cd00009">
    <property type="entry name" value="AAA"/>
    <property type="match status" value="1"/>
</dbReference>
<dbReference type="RefSeq" id="WP_160196659.1">
    <property type="nucleotide sequence ID" value="NZ_QXXA01000005.1"/>
</dbReference>
<evidence type="ECO:0000259" key="7">
    <source>
        <dbReference type="PROSITE" id="PS50112"/>
    </source>
</evidence>
<feature type="domain" description="Sigma-54 factor interaction" evidence="6">
    <location>
        <begin position="146"/>
        <end position="376"/>
    </location>
</feature>
<dbReference type="GO" id="GO:0043565">
    <property type="term" value="F:sequence-specific DNA binding"/>
    <property type="evidence" value="ECO:0007669"/>
    <property type="project" value="InterPro"/>
</dbReference>
<dbReference type="Gene3D" id="1.10.10.60">
    <property type="entry name" value="Homeodomain-like"/>
    <property type="match status" value="1"/>
</dbReference>
<dbReference type="Pfam" id="PF25601">
    <property type="entry name" value="AAA_lid_14"/>
    <property type="match status" value="1"/>
</dbReference>
<dbReference type="InterPro" id="IPR002197">
    <property type="entry name" value="HTH_Fis"/>
</dbReference>
<dbReference type="PANTHER" id="PTHR32071">
    <property type="entry name" value="TRANSCRIPTIONAL REGULATORY PROTEIN"/>
    <property type="match status" value="1"/>
</dbReference>
<dbReference type="Gene3D" id="3.40.50.300">
    <property type="entry name" value="P-loop containing nucleotide triphosphate hydrolases"/>
    <property type="match status" value="1"/>
</dbReference>
<dbReference type="Pfam" id="PF13426">
    <property type="entry name" value="PAS_9"/>
    <property type="match status" value="1"/>
</dbReference>
<dbReference type="InterPro" id="IPR025944">
    <property type="entry name" value="Sigma_54_int_dom_CS"/>
</dbReference>
<evidence type="ECO:0000256" key="3">
    <source>
        <dbReference type="ARBA" id="ARBA00023015"/>
    </source>
</evidence>
<dbReference type="PROSITE" id="PS00676">
    <property type="entry name" value="SIGMA54_INTERACT_2"/>
    <property type="match status" value="1"/>
</dbReference>
<reference evidence="8 9" key="1">
    <citation type="submission" date="2018-08" db="EMBL/GenBank/DDBJ databases">
        <title>Murine metabolic-syndrome-specific gut microbial biobank.</title>
        <authorList>
            <person name="Liu C."/>
        </authorList>
    </citation>
    <scope>NUCLEOTIDE SEQUENCE [LARGE SCALE GENOMIC DNA]</scope>
    <source>
        <strain evidence="8 9">583</strain>
    </source>
</reference>
<keyword evidence="1" id="KW-0547">Nucleotide-binding</keyword>
<comment type="caution">
    <text evidence="8">The sequence shown here is derived from an EMBL/GenBank/DDBJ whole genome shotgun (WGS) entry which is preliminary data.</text>
</comment>
<dbReference type="SMART" id="SM00382">
    <property type="entry name" value="AAA"/>
    <property type="match status" value="1"/>
</dbReference>
<accession>A0A845QXE0</accession>
<dbReference type="AlphaFoldDB" id="A0A845QXE0"/>
<dbReference type="GO" id="GO:0005524">
    <property type="term" value="F:ATP binding"/>
    <property type="evidence" value="ECO:0007669"/>
    <property type="project" value="UniProtKB-KW"/>
</dbReference>
<keyword evidence="3" id="KW-0805">Transcription regulation</keyword>
<dbReference type="InterPro" id="IPR003593">
    <property type="entry name" value="AAA+_ATPase"/>
</dbReference>
<dbReference type="GO" id="GO:0006355">
    <property type="term" value="P:regulation of DNA-templated transcription"/>
    <property type="evidence" value="ECO:0007669"/>
    <property type="project" value="InterPro"/>
</dbReference>